<name>A0A347VPC6_9HELI</name>
<dbReference type="GO" id="GO:0032259">
    <property type="term" value="P:methylation"/>
    <property type="evidence" value="ECO:0007669"/>
    <property type="project" value="UniProtKB-KW"/>
</dbReference>
<dbReference type="EMBL" id="QBIU01000002">
    <property type="protein sequence ID" value="MWV70620.1"/>
    <property type="molecule type" value="Genomic_DNA"/>
</dbReference>
<keyword evidence="2" id="KW-0489">Methyltransferase</keyword>
<dbReference type="RefSeq" id="WP_118962093.1">
    <property type="nucleotide sequence ID" value="NZ_JRMP02000005.1"/>
</dbReference>
<proteinExistence type="predicted"/>
<dbReference type="OrthoDB" id="9791837at2"/>
<protein>
    <submittedName>
        <fullName evidence="2">Class I SAM-dependent methyltransferase</fullName>
    </submittedName>
</protein>
<organism evidence="2 3">
    <name type="scientific">Helicobacter saguini</name>
    <dbReference type="NCBI Taxonomy" id="1548018"/>
    <lineage>
        <taxon>Bacteria</taxon>
        <taxon>Pseudomonadati</taxon>
        <taxon>Campylobacterota</taxon>
        <taxon>Epsilonproteobacteria</taxon>
        <taxon>Campylobacterales</taxon>
        <taxon>Helicobacteraceae</taxon>
        <taxon>Helicobacter</taxon>
    </lineage>
</organism>
<keyword evidence="3" id="KW-1185">Reference proteome</keyword>
<keyword evidence="2" id="KW-0808">Transferase</keyword>
<dbReference type="EMBL" id="JRMP02000005">
    <property type="protein sequence ID" value="TLD94734.1"/>
    <property type="molecule type" value="Genomic_DNA"/>
</dbReference>
<dbReference type="AlphaFoldDB" id="A0A347VPC6"/>
<dbReference type="Proteomes" id="UP000029714">
    <property type="component" value="Unassembled WGS sequence"/>
</dbReference>
<comment type="caution">
    <text evidence="2">The sequence shown here is derived from an EMBL/GenBank/DDBJ whole genome shotgun (WGS) entry which is preliminary data.</text>
</comment>
<evidence type="ECO:0000313" key="4">
    <source>
        <dbReference type="Proteomes" id="UP000477070"/>
    </source>
</evidence>
<evidence type="ECO:0000313" key="2">
    <source>
        <dbReference type="EMBL" id="TLD94734.1"/>
    </source>
</evidence>
<reference evidence="1 4" key="4">
    <citation type="submission" date="2019-12" db="EMBL/GenBank/DDBJ databases">
        <title>Multi-Generational Helicobacter saguini Isolates.</title>
        <authorList>
            <person name="Mannion A."/>
            <person name="Shen Z."/>
            <person name="Fox J.G."/>
        </authorList>
    </citation>
    <scope>NUCLEOTIDE SEQUENCE [LARGE SCALE GENOMIC DNA]</scope>
    <source>
        <strain evidence="1">16-048</strain>
        <strain evidence="4">16-048 (F4)</strain>
    </source>
</reference>
<gene>
    <name evidence="1" type="ORF">DCO61_11670</name>
    <name evidence="2" type="ORF">LS64_004230</name>
</gene>
<accession>A0A347VPC6</accession>
<evidence type="ECO:0000313" key="3">
    <source>
        <dbReference type="Proteomes" id="UP000029714"/>
    </source>
</evidence>
<dbReference type="Proteomes" id="UP000477070">
    <property type="component" value="Unassembled WGS sequence"/>
</dbReference>
<evidence type="ECO:0000313" key="1">
    <source>
        <dbReference type="EMBL" id="MWV70620.1"/>
    </source>
</evidence>
<reference evidence="2 3" key="2">
    <citation type="journal article" date="2016" name="Infect. Immun.">
        <title>Helicobacter saguini, a Novel Helicobacter Isolated from Cotton-Top Tamarins with Ulcerative Colitis, Has Proinflammatory Properties and Induces Typhlocolitis and Dysplasia in Gnotobiotic IL-10-/- Mice.</title>
        <authorList>
            <person name="Shen Z."/>
            <person name="Mannion A."/>
            <person name="Whary M.T."/>
            <person name="Muthupalani S."/>
            <person name="Sheh A."/>
            <person name="Feng Y."/>
            <person name="Gong G."/>
            <person name="Vandamme P."/>
            <person name="Holcombe H.R."/>
            <person name="Paster B.J."/>
            <person name="Fox J.G."/>
        </authorList>
    </citation>
    <scope>NUCLEOTIDE SEQUENCE [LARGE SCALE GENOMIC DNA]</scope>
    <source>
        <strain evidence="2 3">MIT 97-6194</strain>
    </source>
</reference>
<reference evidence="2" key="3">
    <citation type="submission" date="2018-04" db="EMBL/GenBank/DDBJ databases">
        <authorList>
            <person name="Sheh A."/>
            <person name="Shen Z."/>
            <person name="Mannion A.J."/>
            <person name="Fox J.G."/>
        </authorList>
    </citation>
    <scope>NUCLEOTIDE SEQUENCE</scope>
    <source>
        <strain evidence="2">MIT 97-6194</strain>
    </source>
</reference>
<sequence length="212" mass="25537">MQKLKIFGIDGNDVDSSLFYIDKKFYRKVDLTQDFRQILKQIEIESGAKKFDLAESLEVAEHLHKEYARNFVSLLTSLSDIVLFYAAIPFQGGTNHFNEQPPSYWAKYFKEFDFVCFDFRNKVWENKKIACYYRQNVLLFAHKSKRELLESKGLKMVENPMHLVHYEGYEWKDYQLTEATKKLEKLEYFYKRSLRYYIRHPKKILSIFSKNK</sequence>
<dbReference type="GO" id="GO:0008168">
    <property type="term" value="F:methyltransferase activity"/>
    <property type="evidence" value="ECO:0007669"/>
    <property type="project" value="UniProtKB-KW"/>
</dbReference>
<reference evidence="2 3" key="1">
    <citation type="journal article" date="2014" name="Genome Announc.">
        <title>Draft genome sequences of eight enterohepatic helicobacter species isolated from both laboratory and wild rodents.</title>
        <authorList>
            <person name="Sheh A."/>
            <person name="Shen Z."/>
            <person name="Fox J.G."/>
        </authorList>
    </citation>
    <scope>NUCLEOTIDE SEQUENCE [LARGE SCALE GENOMIC DNA]</scope>
    <source>
        <strain evidence="2 3">MIT 97-6194</strain>
    </source>
</reference>